<dbReference type="EMBL" id="UGWP01000004">
    <property type="protein sequence ID" value="SUF56952.1"/>
    <property type="molecule type" value="Genomic_DNA"/>
</dbReference>
<dbReference type="AlphaFoldDB" id="A0A379QLP7"/>
<keyword evidence="1" id="KW-0472">Membrane</keyword>
<organism evidence="2 3">
    <name type="scientific">Salmonella enterica</name>
    <name type="common">Salmonella choleraesuis</name>
    <dbReference type="NCBI Taxonomy" id="28901"/>
    <lineage>
        <taxon>Bacteria</taxon>
        <taxon>Pseudomonadati</taxon>
        <taxon>Pseudomonadota</taxon>
        <taxon>Gammaproteobacteria</taxon>
        <taxon>Enterobacterales</taxon>
        <taxon>Enterobacteriaceae</taxon>
        <taxon>Salmonella</taxon>
    </lineage>
</organism>
<feature type="transmembrane region" description="Helical" evidence="1">
    <location>
        <begin position="61"/>
        <end position="79"/>
    </location>
</feature>
<keyword evidence="1" id="KW-0812">Transmembrane</keyword>
<feature type="transmembrane region" description="Helical" evidence="1">
    <location>
        <begin position="21"/>
        <end position="41"/>
    </location>
</feature>
<evidence type="ECO:0000256" key="1">
    <source>
        <dbReference type="SAM" id="Phobius"/>
    </source>
</evidence>
<keyword evidence="1" id="KW-1133">Transmembrane helix</keyword>
<evidence type="ECO:0000313" key="3">
    <source>
        <dbReference type="Proteomes" id="UP000254597"/>
    </source>
</evidence>
<reference evidence="2 3" key="1">
    <citation type="submission" date="2018-06" db="EMBL/GenBank/DDBJ databases">
        <authorList>
            <consortium name="Pathogen Informatics"/>
            <person name="Doyle S."/>
        </authorList>
    </citation>
    <scope>NUCLEOTIDE SEQUENCE [LARGE SCALE GENOMIC DNA]</scope>
    <source>
        <strain evidence="2 3">NCTC10252</strain>
    </source>
</reference>
<sequence>MDLLHKNKSIWEDNVASNAKLNTMSIFLILFIFPSVTREFTQLYFSGQSYPLFCLLNNSNLLMGYFLQWLNIYLIYAVFDVSLIQRQGDTVFLYVDGYGIARK</sequence>
<protein>
    <submittedName>
        <fullName evidence="2">Uncharacterized protein</fullName>
    </submittedName>
</protein>
<accession>A0A379QLP7</accession>
<name>A0A379QLP7_SALER</name>
<gene>
    <name evidence="2" type="ORF">NCTC10252_02194</name>
</gene>
<proteinExistence type="predicted"/>
<evidence type="ECO:0000313" key="2">
    <source>
        <dbReference type="EMBL" id="SUF56952.1"/>
    </source>
</evidence>
<dbReference type="Proteomes" id="UP000254597">
    <property type="component" value="Unassembled WGS sequence"/>
</dbReference>